<dbReference type="GeneID" id="28771510"/>
<gene>
    <name evidence="2" type="ORF">CC84DRAFT_975592</name>
</gene>
<organism evidence="2 3">
    <name type="scientific">Paraphaeosphaeria sporulosa</name>
    <dbReference type="NCBI Taxonomy" id="1460663"/>
    <lineage>
        <taxon>Eukaryota</taxon>
        <taxon>Fungi</taxon>
        <taxon>Dikarya</taxon>
        <taxon>Ascomycota</taxon>
        <taxon>Pezizomycotina</taxon>
        <taxon>Dothideomycetes</taxon>
        <taxon>Pleosporomycetidae</taxon>
        <taxon>Pleosporales</taxon>
        <taxon>Massarineae</taxon>
        <taxon>Didymosphaeriaceae</taxon>
        <taxon>Paraphaeosphaeria</taxon>
    </lineage>
</organism>
<feature type="compositionally biased region" description="Basic and acidic residues" evidence="1">
    <location>
        <begin position="75"/>
        <end position="90"/>
    </location>
</feature>
<evidence type="ECO:0000256" key="1">
    <source>
        <dbReference type="SAM" id="MobiDB-lite"/>
    </source>
</evidence>
<feature type="region of interest" description="Disordered" evidence="1">
    <location>
        <begin position="75"/>
        <end position="96"/>
    </location>
</feature>
<reference evidence="2 3" key="1">
    <citation type="submission" date="2016-05" db="EMBL/GenBank/DDBJ databases">
        <title>Comparative analysis of secretome profiles of manganese(II)-oxidizing ascomycete fungi.</title>
        <authorList>
            <consortium name="DOE Joint Genome Institute"/>
            <person name="Zeiner C.A."/>
            <person name="Purvine S.O."/>
            <person name="Zink E.M."/>
            <person name="Wu S."/>
            <person name="Pasa-Tolic L."/>
            <person name="Chaput D.L."/>
            <person name="Haridas S."/>
            <person name="Grigoriev I.V."/>
            <person name="Santelli C.M."/>
            <person name="Hansel C.M."/>
        </authorList>
    </citation>
    <scope>NUCLEOTIDE SEQUENCE [LARGE SCALE GENOMIC DNA]</scope>
    <source>
        <strain evidence="2 3">AP3s5-JAC2a</strain>
    </source>
</reference>
<accession>A0A177C440</accession>
<dbReference type="RefSeq" id="XP_018032296.1">
    <property type="nucleotide sequence ID" value="XM_018188024.1"/>
</dbReference>
<dbReference type="InParanoid" id="A0A177C440"/>
<proteinExistence type="predicted"/>
<keyword evidence="3" id="KW-1185">Reference proteome</keyword>
<protein>
    <submittedName>
        <fullName evidence="2">Uncharacterized protein</fullName>
    </submittedName>
</protein>
<evidence type="ECO:0000313" key="2">
    <source>
        <dbReference type="EMBL" id="OAG01931.1"/>
    </source>
</evidence>
<dbReference type="EMBL" id="KV441556">
    <property type="protein sequence ID" value="OAG01931.1"/>
    <property type="molecule type" value="Genomic_DNA"/>
</dbReference>
<dbReference type="AlphaFoldDB" id="A0A177C440"/>
<sequence>MEFDRANHVADFLARYRWGIWFFCSILSTFAQVYAECIGRILESVHKETCELVQHKCSAANWSCSCNPSILDEDAVTKSDEEESRREPPRADQGNGLGACPHYFVACFGSAPVGIFPVLF</sequence>
<dbReference type="Proteomes" id="UP000077069">
    <property type="component" value="Unassembled WGS sequence"/>
</dbReference>
<name>A0A177C440_9PLEO</name>
<evidence type="ECO:0000313" key="3">
    <source>
        <dbReference type="Proteomes" id="UP000077069"/>
    </source>
</evidence>